<dbReference type="PANTHER" id="PTHR43301">
    <property type="entry name" value="ARABINAN ENDO-1,5-ALPHA-L-ARABINOSIDASE"/>
    <property type="match status" value="1"/>
</dbReference>
<reference evidence="7" key="2">
    <citation type="submission" date="2021-04" db="EMBL/GenBank/DDBJ databases">
        <authorList>
            <person name="Gilroy R."/>
        </authorList>
    </citation>
    <scope>NUCLEOTIDE SEQUENCE</scope>
    <source>
        <strain evidence="7">CHK118-2852</strain>
    </source>
</reference>
<evidence type="ECO:0000256" key="3">
    <source>
        <dbReference type="ARBA" id="ARBA00022801"/>
    </source>
</evidence>
<dbReference type="GO" id="GO:0005975">
    <property type="term" value="P:carbohydrate metabolic process"/>
    <property type="evidence" value="ECO:0007669"/>
    <property type="project" value="InterPro"/>
</dbReference>
<keyword evidence="4" id="KW-0326">Glycosidase</keyword>
<gene>
    <name evidence="7" type="ORF">H9807_00380</name>
</gene>
<dbReference type="Gene3D" id="2.115.10.20">
    <property type="entry name" value="Glycosyl hydrolase domain, family 43"/>
    <property type="match status" value="1"/>
</dbReference>
<reference evidence="7" key="1">
    <citation type="journal article" date="2021" name="PeerJ">
        <title>Extensive microbial diversity within the chicken gut microbiome revealed by metagenomics and culture.</title>
        <authorList>
            <person name="Gilroy R."/>
            <person name="Ravi A."/>
            <person name="Getino M."/>
            <person name="Pursley I."/>
            <person name="Horton D.L."/>
            <person name="Alikhan N.F."/>
            <person name="Baker D."/>
            <person name="Gharbi K."/>
            <person name="Hall N."/>
            <person name="Watson M."/>
            <person name="Adriaenssens E.M."/>
            <person name="Foster-Nyarko E."/>
            <person name="Jarju S."/>
            <person name="Secka A."/>
            <person name="Antonio M."/>
            <person name="Oren A."/>
            <person name="Chaudhuri R.R."/>
            <person name="La Ragione R."/>
            <person name="Hildebrand F."/>
            <person name="Pallen M.J."/>
        </authorList>
    </citation>
    <scope>NUCLEOTIDE SEQUENCE</scope>
    <source>
        <strain evidence="7">CHK118-2852</strain>
    </source>
</reference>
<evidence type="ECO:0000313" key="8">
    <source>
        <dbReference type="Proteomes" id="UP000824108"/>
    </source>
</evidence>
<accession>A0A9D2GWB6</accession>
<evidence type="ECO:0000256" key="2">
    <source>
        <dbReference type="ARBA" id="ARBA00009865"/>
    </source>
</evidence>
<evidence type="ECO:0000256" key="1">
    <source>
        <dbReference type="ARBA" id="ARBA00004834"/>
    </source>
</evidence>
<evidence type="ECO:0000313" key="7">
    <source>
        <dbReference type="EMBL" id="HIZ90569.1"/>
    </source>
</evidence>
<dbReference type="InterPro" id="IPR050727">
    <property type="entry name" value="GH43_arabinanases"/>
</dbReference>
<sequence length="978" mass="111958">MLKRIFLGLLLVVNCDFVVGEVSADYQNPVVNYSLPDPSVIQGADGYYYLYATEDIRNIPIHRSKNLVDWEFVGTAFSEKTRPSFEPKGGLWAPDINRIGDKYVLYYSMSRWGGEWTCGIGVATADTPLGPFRDHGMMFRSNEIGIQNCIDPFYIEDNGKKYLFWGSFRGIYGAELNDDGLSLKTGCEKKQIAGTAYEGTYICKRGDYYYLYASTGTCCEGLKSTYQTVVGRSKSVWGPYVDKQGRSMMENHHELLIRGNKRFVGTGHNSELVTDDAGQDWILYHGVDTANPHGRVLLLDKVEWEDGWPVVQSSSPSISASRPLFLIENLQTILSLKSPGNQAVDYPLYYNRLSDNLYDYEWKGNTKLPVLIFQKIDAAVGKIVLKTQIIALDDIYFSYGQYWNTHFPHDKCLFYMPGFWYRRNQRSPQEAPSFYASDSWIVREDRLSAPLTGVFNEMNGRSLLVSRLDVGNTDVLTTHKEGDVILSGSTSLGFTGFERQEGSAVLAFGFPYREAPKTYIRKLTLAPEVRTFQALKKGESIFLTWEVKSGEAENFSDFVKQTWEYSYDTYAPVPVDTTYSVKQVKDLLSKYFTSSLVDRYPLIYNSGAHLRVDDCQSRGIAEVGFIGRTLLNAFNAWEYGWQVNRQDLKENSQHIFDSYLKNGFTSTGFFREYVDFEKQVDEQNLSIRRQSEGIYAMLHFLHYEREAGRVHPEWENRIRKMLDLFLRLQNEDGSFPRKFHEDLSIVDKSGGSTSSATLPLVMGYKYYGDKRYLEAAMRTADYMEQNIILKSDYFSSTLDANCEDKEASLYASVANYYLALVTRGEKSEHYARLCRDAAYFALSWYYLWDVPFAKGQMLGDLGLQTRGWGNVSVENNHIDVFIFGFADVLTWLSKRFDEPRFSSMANVISTSMRQLLPFEGHLCGVAKPGYYPEVIQHTNWDYGRNGKGFYNDIFAPGWTVASLWELYSPGRAERFFHK</sequence>
<dbReference type="InterPro" id="IPR008928">
    <property type="entry name" value="6-hairpin_glycosidase_sf"/>
</dbReference>
<dbReference type="EMBL" id="DXAV01000006">
    <property type="protein sequence ID" value="HIZ90569.1"/>
    <property type="molecule type" value="Genomic_DNA"/>
</dbReference>
<dbReference type="SUPFAM" id="SSF48208">
    <property type="entry name" value="Six-hairpin glycosidases"/>
    <property type="match status" value="1"/>
</dbReference>
<dbReference type="AlphaFoldDB" id="A0A9D2GWB6"/>
<dbReference type="GO" id="GO:0004553">
    <property type="term" value="F:hydrolase activity, hydrolyzing O-glycosyl compounds"/>
    <property type="evidence" value="ECO:0007669"/>
    <property type="project" value="InterPro"/>
</dbReference>
<comment type="similarity">
    <text evidence="2">Belongs to the glycosyl hydrolase 43 family.</text>
</comment>
<comment type="caution">
    <text evidence="7">The sequence shown here is derived from an EMBL/GenBank/DDBJ whole genome shotgun (WGS) entry which is preliminary data.</text>
</comment>
<dbReference type="PANTHER" id="PTHR43301:SF3">
    <property type="entry name" value="ARABINAN ENDO-1,5-ALPHA-L-ARABINOSIDASE A-RELATED"/>
    <property type="match status" value="1"/>
</dbReference>
<dbReference type="CDD" id="cd18616">
    <property type="entry name" value="GH43_ABN-like"/>
    <property type="match status" value="1"/>
</dbReference>
<dbReference type="Proteomes" id="UP000824108">
    <property type="component" value="Unassembled WGS sequence"/>
</dbReference>
<feature type="site" description="Important for catalytic activity, responsible for pKa modulation of the active site Glu and correct orientation of both the proton donor and substrate" evidence="6">
    <location>
        <position position="151"/>
    </location>
</feature>
<dbReference type="InterPro" id="IPR023296">
    <property type="entry name" value="Glyco_hydro_beta-prop_sf"/>
</dbReference>
<protein>
    <submittedName>
        <fullName evidence="7">Family 43 glycosylhydrolase</fullName>
    </submittedName>
</protein>
<evidence type="ECO:0000256" key="6">
    <source>
        <dbReference type="PIRSR" id="PIRSR606710-2"/>
    </source>
</evidence>
<name>A0A9D2GWB6_9BACE</name>
<proteinExistence type="inferred from homology"/>
<evidence type="ECO:0000256" key="5">
    <source>
        <dbReference type="PIRSR" id="PIRSR606710-1"/>
    </source>
</evidence>
<feature type="active site" description="Proton acceptor" evidence="5">
    <location>
        <position position="37"/>
    </location>
</feature>
<dbReference type="Pfam" id="PF04616">
    <property type="entry name" value="Glyco_hydro_43"/>
    <property type="match status" value="1"/>
</dbReference>
<dbReference type="InterPro" id="IPR006710">
    <property type="entry name" value="Glyco_hydro_43"/>
</dbReference>
<comment type="pathway">
    <text evidence="1">Glycan metabolism; L-arabinan degradation.</text>
</comment>
<keyword evidence="3" id="KW-0378">Hydrolase</keyword>
<dbReference type="SUPFAM" id="SSF75005">
    <property type="entry name" value="Arabinanase/levansucrase/invertase"/>
    <property type="match status" value="1"/>
</dbReference>
<organism evidence="7 8">
    <name type="scientific">Candidatus Bacteroides merdavium</name>
    <dbReference type="NCBI Taxonomy" id="2838472"/>
    <lineage>
        <taxon>Bacteria</taxon>
        <taxon>Pseudomonadati</taxon>
        <taxon>Bacteroidota</taxon>
        <taxon>Bacteroidia</taxon>
        <taxon>Bacteroidales</taxon>
        <taxon>Bacteroidaceae</taxon>
        <taxon>Bacteroides</taxon>
    </lineage>
</organism>
<feature type="active site" description="Proton donor" evidence="5">
    <location>
        <position position="198"/>
    </location>
</feature>
<evidence type="ECO:0000256" key="4">
    <source>
        <dbReference type="ARBA" id="ARBA00023295"/>
    </source>
</evidence>